<reference evidence="3" key="1">
    <citation type="journal article" date="2019" name="Int. J. Syst. Evol. Microbiol.">
        <title>The Global Catalogue of Microorganisms (GCM) 10K type strain sequencing project: providing services to taxonomists for standard genome sequencing and annotation.</title>
        <authorList>
            <consortium name="The Broad Institute Genomics Platform"/>
            <consortium name="The Broad Institute Genome Sequencing Center for Infectious Disease"/>
            <person name="Wu L."/>
            <person name="Ma J."/>
        </authorList>
    </citation>
    <scope>NUCLEOTIDE SEQUENCE [LARGE SCALE GENOMIC DNA]</scope>
    <source>
        <strain evidence="3">NBRC 108730</strain>
    </source>
</reference>
<dbReference type="InterPro" id="IPR021391">
    <property type="entry name" value="DUF3027"/>
</dbReference>
<dbReference type="EMBL" id="BSUZ01000001">
    <property type="protein sequence ID" value="GMA86386.1"/>
    <property type="molecule type" value="Genomic_DNA"/>
</dbReference>
<evidence type="ECO:0000256" key="1">
    <source>
        <dbReference type="SAM" id="MobiDB-lite"/>
    </source>
</evidence>
<feature type="compositionally biased region" description="Low complexity" evidence="1">
    <location>
        <begin position="184"/>
        <end position="193"/>
    </location>
</feature>
<evidence type="ECO:0000313" key="3">
    <source>
        <dbReference type="Proteomes" id="UP001157017"/>
    </source>
</evidence>
<proteinExistence type="predicted"/>
<evidence type="ECO:0008006" key="4">
    <source>
        <dbReference type="Google" id="ProtNLM"/>
    </source>
</evidence>
<accession>A0ABQ6JFP8</accession>
<dbReference type="Pfam" id="PF11228">
    <property type="entry name" value="DUF3027"/>
    <property type="match status" value="1"/>
</dbReference>
<protein>
    <recommendedName>
        <fullName evidence="4">DUF3027 domain-containing protein</fullName>
    </recommendedName>
</protein>
<organism evidence="2 3">
    <name type="scientific">Angustibacter aerolatus</name>
    <dbReference type="NCBI Taxonomy" id="1162965"/>
    <lineage>
        <taxon>Bacteria</taxon>
        <taxon>Bacillati</taxon>
        <taxon>Actinomycetota</taxon>
        <taxon>Actinomycetes</taxon>
        <taxon>Kineosporiales</taxon>
        <taxon>Kineosporiaceae</taxon>
    </lineage>
</organism>
<sequence length="219" mass="23375">MPDTQTARRPRATTPDAVLVAAVDLAREAADDAAADGSVGEPLGHEVDGDRTLTHFFASTAPGYRGWHWAVTLARVPRSRTATVSEVHLLPGDDSIVSPTWVPWADRIAPGDLAPGMVLPKRVDDPRLEEGFEATGDDDVDQMAFWEPGSRPAARALARGSRGRRAALVRGPPRPARPARRGGARALQQAAAGSCRWPVRCGRRSACAPASGRRPTVRS</sequence>
<comment type="caution">
    <text evidence="2">The sequence shown here is derived from an EMBL/GenBank/DDBJ whole genome shotgun (WGS) entry which is preliminary data.</text>
</comment>
<evidence type="ECO:0000313" key="2">
    <source>
        <dbReference type="EMBL" id="GMA86386.1"/>
    </source>
</evidence>
<keyword evidence="3" id="KW-1185">Reference proteome</keyword>
<gene>
    <name evidence="2" type="ORF">GCM10025868_16360</name>
</gene>
<feature type="region of interest" description="Disordered" evidence="1">
    <location>
        <begin position="160"/>
        <end position="193"/>
    </location>
</feature>
<name>A0ABQ6JFP8_9ACTN</name>
<dbReference type="Proteomes" id="UP001157017">
    <property type="component" value="Unassembled WGS sequence"/>
</dbReference>